<protein>
    <submittedName>
        <fullName evidence="2">Uncharacterized protein</fullName>
    </submittedName>
</protein>
<dbReference type="AlphaFoldDB" id="A0A915IPD0"/>
<dbReference type="Proteomes" id="UP000887565">
    <property type="component" value="Unplaced"/>
</dbReference>
<dbReference type="Gene3D" id="2.60.40.10">
    <property type="entry name" value="Immunoglobulins"/>
    <property type="match status" value="1"/>
</dbReference>
<keyword evidence="1" id="KW-1185">Reference proteome</keyword>
<accession>A0A915IPD0</accession>
<proteinExistence type="predicted"/>
<reference evidence="2" key="1">
    <citation type="submission" date="2022-11" db="UniProtKB">
        <authorList>
            <consortium name="WormBaseParasite"/>
        </authorList>
    </citation>
    <scope>IDENTIFICATION</scope>
</reference>
<sequence length="107" mass="12477">MKIFITYNDERFKHAKLYKNFTEEYGYLKGQLKYAVYYTQDVTAPFEQWSKVLFEVQNLEGRIGNLEDAEWYAFCISSVYDRGHSPISRTVYPVGSVAAVVDDIVQL</sequence>
<dbReference type="InterPro" id="IPR036116">
    <property type="entry name" value="FN3_sf"/>
</dbReference>
<name>A0A915IPD0_ROMCU</name>
<dbReference type="WBParaSite" id="nRc.2.0.1.t15842-RA">
    <property type="protein sequence ID" value="nRc.2.0.1.t15842-RA"/>
    <property type="gene ID" value="nRc.2.0.1.g15842"/>
</dbReference>
<dbReference type="InterPro" id="IPR013783">
    <property type="entry name" value="Ig-like_fold"/>
</dbReference>
<evidence type="ECO:0000313" key="2">
    <source>
        <dbReference type="WBParaSite" id="nRc.2.0.1.t15842-RA"/>
    </source>
</evidence>
<organism evidence="1 2">
    <name type="scientific">Romanomermis culicivorax</name>
    <name type="common">Nematode worm</name>
    <dbReference type="NCBI Taxonomy" id="13658"/>
    <lineage>
        <taxon>Eukaryota</taxon>
        <taxon>Metazoa</taxon>
        <taxon>Ecdysozoa</taxon>
        <taxon>Nematoda</taxon>
        <taxon>Enoplea</taxon>
        <taxon>Dorylaimia</taxon>
        <taxon>Mermithida</taxon>
        <taxon>Mermithoidea</taxon>
        <taxon>Mermithidae</taxon>
        <taxon>Romanomermis</taxon>
    </lineage>
</organism>
<evidence type="ECO:0000313" key="1">
    <source>
        <dbReference type="Proteomes" id="UP000887565"/>
    </source>
</evidence>
<dbReference type="SUPFAM" id="SSF49265">
    <property type="entry name" value="Fibronectin type III"/>
    <property type="match status" value="1"/>
</dbReference>